<accession>A0A2Z5U2A1</accession>
<evidence type="ECO:0000259" key="1">
    <source>
        <dbReference type="Pfam" id="PF03551"/>
    </source>
</evidence>
<dbReference type="KEGG" id="srq:SR187_1360"/>
<dbReference type="EMBL" id="AP018400">
    <property type="protein sequence ID" value="BBA91903.1"/>
    <property type="molecule type" value="Genomic_DNA"/>
</dbReference>
<proteinExistence type="predicted"/>
<dbReference type="SUPFAM" id="SSF46785">
    <property type="entry name" value="Winged helix' DNA-binding domain"/>
    <property type="match status" value="1"/>
</dbReference>
<dbReference type="InterPro" id="IPR036390">
    <property type="entry name" value="WH_DNA-bd_sf"/>
</dbReference>
<dbReference type="Pfam" id="PF03551">
    <property type="entry name" value="PadR"/>
    <property type="match status" value="1"/>
</dbReference>
<name>A0A2Z5U2A1_9STRE</name>
<dbReference type="InterPro" id="IPR052509">
    <property type="entry name" value="Metal_resp_DNA-bind_regulator"/>
</dbReference>
<dbReference type="PANTHER" id="PTHR33169:SF14">
    <property type="entry name" value="TRANSCRIPTIONAL REGULATOR RV3488"/>
    <property type="match status" value="1"/>
</dbReference>
<feature type="domain" description="Transcription regulator PadR N-terminal" evidence="1">
    <location>
        <begin position="31"/>
        <end position="98"/>
    </location>
</feature>
<reference evidence="2 3" key="1">
    <citation type="journal article" date="2018" name="Genome Biol. Evol.">
        <title>Complete Genome Sequence of Streptococcus ruminantium sp. nov. GUT-187T (=DSM 104980T =JCM 31869T), the Type Strain of S. ruminantium, and Comparison with Genome Sequences of Streptococcus suis Strains.</title>
        <authorList>
            <person name="Tohya M."/>
            <person name="Sekizaki T."/>
            <person name="Miyoshi-Akiyama T."/>
        </authorList>
    </citation>
    <scope>NUCLEOTIDE SEQUENCE [LARGE SCALE GENOMIC DNA]</scope>
    <source>
        <strain evidence="2 3">GUT187T</strain>
    </source>
</reference>
<evidence type="ECO:0000313" key="3">
    <source>
        <dbReference type="Proteomes" id="UP000269331"/>
    </source>
</evidence>
<sequence length="125" mass="14613">MSILYPLLTKREKGVTAMHFPVPAVLTEFLIMAILESDDSYGYEICQTIKLISNIKESALYPILKRLEQNDFLTTYSREYQGRMRKYYSLTQLGHEELIRLKDDWDTYTNTISGIIEGSIRHDKI</sequence>
<evidence type="ECO:0000313" key="2">
    <source>
        <dbReference type="EMBL" id="BBA91903.1"/>
    </source>
</evidence>
<protein>
    <submittedName>
        <fullName evidence="2">PadR family transcriptional regulator</fullName>
    </submittedName>
</protein>
<dbReference type="AlphaFoldDB" id="A0A2Z5U2A1"/>
<dbReference type="Proteomes" id="UP000269331">
    <property type="component" value="Chromosome"/>
</dbReference>
<dbReference type="InterPro" id="IPR036388">
    <property type="entry name" value="WH-like_DNA-bd_sf"/>
</dbReference>
<dbReference type="Gene3D" id="1.10.10.10">
    <property type="entry name" value="Winged helix-like DNA-binding domain superfamily/Winged helix DNA-binding domain"/>
    <property type="match status" value="1"/>
</dbReference>
<organism evidence="2 3">
    <name type="scientific">Streptococcus ruminantium</name>
    <dbReference type="NCBI Taxonomy" id="1917441"/>
    <lineage>
        <taxon>Bacteria</taxon>
        <taxon>Bacillati</taxon>
        <taxon>Bacillota</taxon>
        <taxon>Bacilli</taxon>
        <taxon>Lactobacillales</taxon>
        <taxon>Streptococcaceae</taxon>
        <taxon>Streptococcus</taxon>
    </lineage>
</organism>
<dbReference type="PANTHER" id="PTHR33169">
    <property type="entry name" value="PADR-FAMILY TRANSCRIPTIONAL REGULATOR"/>
    <property type="match status" value="1"/>
</dbReference>
<gene>
    <name evidence="2" type="ORF">SR187_1360</name>
</gene>
<dbReference type="InterPro" id="IPR005149">
    <property type="entry name" value="Tscrpt_reg_PadR_N"/>
</dbReference>